<evidence type="ECO:0000256" key="11">
    <source>
        <dbReference type="ARBA" id="ARBA00051301"/>
    </source>
</evidence>
<comment type="pathway">
    <text evidence="3">Amino-acid biosynthesis; L-lysine biosynthesis via DAP pathway; LL-2,6-diaminopimelate from (S)-tetrahydrodipicolinate (succinylase route): step 3/3.</text>
</comment>
<protein>
    <recommendedName>
        <fullName evidence="6">Probable succinyl-diaminopimelate desuccinylase</fullName>
        <ecNumber evidence="5">3.5.1.18</ecNumber>
    </recommendedName>
</protein>
<evidence type="ECO:0000256" key="10">
    <source>
        <dbReference type="ARBA" id="ARBA00023285"/>
    </source>
</evidence>
<dbReference type="InterPro" id="IPR050072">
    <property type="entry name" value="Peptidase_M20A"/>
</dbReference>
<dbReference type="EC" id="3.5.1.18" evidence="5"/>
<dbReference type="Gene3D" id="3.30.70.360">
    <property type="match status" value="1"/>
</dbReference>
<dbReference type="Pfam" id="PF07687">
    <property type="entry name" value="M20_dimer"/>
    <property type="match status" value="1"/>
</dbReference>
<comment type="cofactor">
    <cofactor evidence="1">
        <name>Co(2+)</name>
        <dbReference type="ChEBI" id="CHEBI:48828"/>
    </cofactor>
</comment>
<keyword evidence="7" id="KW-0479">Metal-binding</keyword>
<keyword evidence="8" id="KW-0378">Hydrolase</keyword>
<dbReference type="InterPro" id="IPR010182">
    <property type="entry name" value="ArgE/DapE"/>
</dbReference>
<dbReference type="NCBIfam" id="TIGR01910">
    <property type="entry name" value="DapE-ArgE"/>
    <property type="match status" value="1"/>
</dbReference>
<evidence type="ECO:0000256" key="8">
    <source>
        <dbReference type="ARBA" id="ARBA00022801"/>
    </source>
</evidence>
<comment type="similarity">
    <text evidence="4">Belongs to the peptidase M20A family.</text>
</comment>
<evidence type="ECO:0000256" key="2">
    <source>
        <dbReference type="ARBA" id="ARBA00001947"/>
    </source>
</evidence>
<evidence type="ECO:0000256" key="4">
    <source>
        <dbReference type="ARBA" id="ARBA00006247"/>
    </source>
</evidence>
<comment type="cofactor">
    <cofactor evidence="2">
        <name>Zn(2+)</name>
        <dbReference type="ChEBI" id="CHEBI:29105"/>
    </cofactor>
</comment>
<name>A0ABX5SZD6_9MICO</name>
<evidence type="ECO:0000259" key="13">
    <source>
        <dbReference type="Pfam" id="PF07687"/>
    </source>
</evidence>
<dbReference type="Pfam" id="PF01546">
    <property type="entry name" value="Peptidase_M20"/>
    <property type="match status" value="1"/>
</dbReference>
<organism evidence="14 15">
    <name type="scientific">Microbacterium wangchenii</name>
    <dbReference type="NCBI Taxonomy" id="2541726"/>
    <lineage>
        <taxon>Bacteria</taxon>
        <taxon>Bacillati</taxon>
        <taxon>Actinomycetota</taxon>
        <taxon>Actinomycetes</taxon>
        <taxon>Micrococcales</taxon>
        <taxon>Microbacteriaceae</taxon>
        <taxon>Microbacterium</taxon>
    </lineage>
</organism>
<evidence type="ECO:0000313" key="15">
    <source>
        <dbReference type="Proteomes" id="UP000295748"/>
    </source>
</evidence>
<dbReference type="PROSITE" id="PS00759">
    <property type="entry name" value="ARGE_DAPE_CPG2_2"/>
    <property type="match status" value="1"/>
</dbReference>
<feature type="domain" description="Peptidase M20 dimerisation" evidence="13">
    <location>
        <begin position="236"/>
        <end position="340"/>
    </location>
</feature>
<comment type="catalytic activity">
    <reaction evidence="11">
        <text>N-succinyl-(2S,6S)-2,6-diaminopimelate + H2O = (2S,6S)-2,6-diaminopimelate + succinate</text>
        <dbReference type="Rhea" id="RHEA:22608"/>
        <dbReference type="ChEBI" id="CHEBI:15377"/>
        <dbReference type="ChEBI" id="CHEBI:30031"/>
        <dbReference type="ChEBI" id="CHEBI:57609"/>
        <dbReference type="ChEBI" id="CHEBI:58087"/>
        <dbReference type="EC" id="3.5.1.18"/>
    </reaction>
</comment>
<dbReference type="PANTHER" id="PTHR43808">
    <property type="entry name" value="ACETYLORNITHINE DEACETYLASE"/>
    <property type="match status" value="1"/>
</dbReference>
<sequence>MGRRRPSARLIPRGQQPTGCGASGRSGGGGPEGTACRGGSAMTHHTRIDDFLLQSDAELFQLVDDLISVDSQIPPHADERAIVARLLEVTERFGLGEQTVIGPTEQRPSLIVRMRGSGGGRNLMLNGHTDTKPVGEAREQWVSDPLTPTVRDGRIYGLGAVDMKAALAAMIFAARALKECGVPLRGDLLIGAIADEEAGAQLGAKFVAPLLRDVDAILIGEPSGWDHDWQAIHLVSRGVCGFRVSVKGTQMHSSLSDRMPSVNASLKAAELLLRIARELDVPFTPHPLGDVGPTLNPGVMISGGTFFGVVPGQAEFACDLRTVPGQTRDDVARAIERWLAACRAADPDLDVEYSFEPGLDWVPWSELDAAHPLVAATQAAAADVLGAAPPLGVFPGGTDAPWYSGLGIPTLPSFGPGVLTGAHGPNEYVSVQSVRDAARMYARIAADFCS</sequence>
<keyword evidence="9" id="KW-0862">Zinc</keyword>
<evidence type="ECO:0000256" key="7">
    <source>
        <dbReference type="ARBA" id="ARBA00022723"/>
    </source>
</evidence>
<dbReference type="Proteomes" id="UP000295748">
    <property type="component" value="Chromosome"/>
</dbReference>
<dbReference type="InterPro" id="IPR001261">
    <property type="entry name" value="ArgE/DapE_CS"/>
</dbReference>
<dbReference type="InterPro" id="IPR011650">
    <property type="entry name" value="Peptidase_M20_dimer"/>
</dbReference>
<keyword evidence="10" id="KW-0170">Cobalt</keyword>
<evidence type="ECO:0000256" key="5">
    <source>
        <dbReference type="ARBA" id="ARBA00011921"/>
    </source>
</evidence>
<dbReference type="SUPFAM" id="SSF55031">
    <property type="entry name" value="Bacterial exopeptidase dimerisation domain"/>
    <property type="match status" value="1"/>
</dbReference>
<proteinExistence type="inferred from homology"/>
<dbReference type="Gene3D" id="3.40.630.10">
    <property type="entry name" value="Zn peptidases"/>
    <property type="match status" value="1"/>
</dbReference>
<reference evidence="14 15" key="1">
    <citation type="submission" date="2019-03" db="EMBL/GenBank/DDBJ databases">
        <authorList>
            <person name="Dong K."/>
        </authorList>
    </citation>
    <scope>NUCLEOTIDE SEQUENCE [LARGE SCALE GENOMIC DNA]</scope>
    <source>
        <strain evidence="15">dk512</strain>
    </source>
</reference>
<evidence type="ECO:0000256" key="6">
    <source>
        <dbReference type="ARBA" id="ARBA00016853"/>
    </source>
</evidence>
<dbReference type="EMBL" id="CP038266">
    <property type="protein sequence ID" value="QBR90170.1"/>
    <property type="molecule type" value="Genomic_DNA"/>
</dbReference>
<dbReference type="InterPro" id="IPR036264">
    <property type="entry name" value="Bact_exopeptidase_dim_dom"/>
</dbReference>
<accession>A0ABX5SZD6</accession>
<gene>
    <name evidence="14" type="ORF">E4K62_16680</name>
</gene>
<evidence type="ECO:0000256" key="3">
    <source>
        <dbReference type="ARBA" id="ARBA00005130"/>
    </source>
</evidence>
<dbReference type="SUPFAM" id="SSF53187">
    <property type="entry name" value="Zn-dependent exopeptidases"/>
    <property type="match status" value="1"/>
</dbReference>
<evidence type="ECO:0000313" key="14">
    <source>
        <dbReference type="EMBL" id="QBR90170.1"/>
    </source>
</evidence>
<feature type="compositionally biased region" description="Gly residues" evidence="12">
    <location>
        <begin position="21"/>
        <end position="32"/>
    </location>
</feature>
<evidence type="ECO:0000256" key="9">
    <source>
        <dbReference type="ARBA" id="ARBA00022833"/>
    </source>
</evidence>
<keyword evidence="15" id="KW-1185">Reference proteome</keyword>
<evidence type="ECO:0000256" key="12">
    <source>
        <dbReference type="SAM" id="MobiDB-lite"/>
    </source>
</evidence>
<feature type="region of interest" description="Disordered" evidence="12">
    <location>
        <begin position="1"/>
        <end position="41"/>
    </location>
</feature>
<evidence type="ECO:0000256" key="1">
    <source>
        <dbReference type="ARBA" id="ARBA00001941"/>
    </source>
</evidence>
<dbReference type="InterPro" id="IPR002933">
    <property type="entry name" value="Peptidase_M20"/>
</dbReference>